<dbReference type="AlphaFoldDB" id="A0A1Q9E710"/>
<keyword evidence="3" id="KW-1185">Reference proteome</keyword>
<evidence type="ECO:0000256" key="1">
    <source>
        <dbReference type="SAM" id="MobiDB-lite"/>
    </source>
</evidence>
<dbReference type="EMBL" id="LSRX01000243">
    <property type="protein sequence ID" value="OLQ03196.1"/>
    <property type="molecule type" value="Genomic_DNA"/>
</dbReference>
<feature type="region of interest" description="Disordered" evidence="1">
    <location>
        <begin position="1043"/>
        <end position="1062"/>
    </location>
</feature>
<dbReference type="Proteomes" id="UP000186817">
    <property type="component" value="Unassembled WGS sequence"/>
</dbReference>
<evidence type="ECO:0000313" key="3">
    <source>
        <dbReference type="Proteomes" id="UP000186817"/>
    </source>
</evidence>
<sequence>MHGSDDEPGDLEEVWACLTCSDLDADLRECDEAVADAGNSASRSAEDLRGTLAGEAFAGEAIDTEVFISRHTADQELSTGLQQLYAEVEMLQFNVASMVALLTQGPLRAPEPLPAPSGERLKSLPPCLALPRDLRLSSRRLDPRQDEKALQADSPDLTADAARRAAQLLLGALNRTTSGFIAFEEVLRLYDCPDVVVVSPESAAARPLEAAITGGVVLGRAHTRYAVHRTDGEGRVASVDVYVAFRCSGQSLQKEELEVPARVLMYRQFKAHLSSDQQSLTAPNMNASRLLFALLLIGMVSARGSSLLSVSVISLEIFGVSAGWFSGRRRRRRTQTVCDEVPVEVEDGPAQKQCKPTTRNRTSLRNVTKFKKGMKNVTKFEKATRYFNRTEWVEYRLPLEDFRPEARQQIIKETRESLRDRTSASQSTKVEVPFSSTEDGAEAIIAWGPSQAGKSTMVCQLKKSTDVECPKKGDGSGESTTATPRLWDTIMGYVCDNPGGQDTLLRFSAEDVGRWVATALAEGGVRRVKFLVVDSMSNDLMLLRETLASLFTSFGTNAKHGTVVVASKVNLASNRARRINLLREVMESQDIKELVEWYGPDLHQQSLEDLSASLGRVPSIPIAALDDLWERQERRANELFHNQLPRWEEVQVELAEDYLENKTVEEPYEIPYTEEEPYEEAYESEECFWAPIKKTVLKKDNCRIVEVWPERPEAADFDMRGPKRERKRVIGVGNSGRQPSEVMLWQMRFYPSWGAVVMGPPFWAFAFLALRGGLAEAYDHGFYGAEQDEAARDPEHFRYHGSFGRGFDDGSMSQVVVGSSLKENVKCVDPPGPVDCPRNLVLKDHSGQYPDEFHIYHHGGQICARRTDTDAGWGINVAVVICAHRTDANAGWGLHLVIQCLGPVKVQGPRPRRPLRRRRKRRELLQLSRCRVHGHGGGGLFGGGASSGGTEVTIGESPDSSVKCVASQPGVYCDDTAEQVGRTGQWPDTFHIYEENNQKIRYCCKHELFSKACPYDCSSIPQISSEKRRGWCCRNRAMHCHANERPPPAQTGPSGPVDCSEPDVRKVTVSQLKGHP</sequence>
<gene>
    <name evidence="2" type="ORF">AK812_SmicGene13905</name>
</gene>
<accession>A0A1Q9E710</accession>
<name>A0A1Q9E710_SYMMI</name>
<comment type="caution">
    <text evidence="2">The sequence shown here is derived from an EMBL/GenBank/DDBJ whole genome shotgun (WGS) entry which is preliminary data.</text>
</comment>
<proteinExistence type="predicted"/>
<organism evidence="2 3">
    <name type="scientific">Symbiodinium microadriaticum</name>
    <name type="common">Dinoflagellate</name>
    <name type="synonym">Zooxanthella microadriatica</name>
    <dbReference type="NCBI Taxonomy" id="2951"/>
    <lineage>
        <taxon>Eukaryota</taxon>
        <taxon>Sar</taxon>
        <taxon>Alveolata</taxon>
        <taxon>Dinophyceae</taxon>
        <taxon>Suessiales</taxon>
        <taxon>Symbiodiniaceae</taxon>
        <taxon>Symbiodinium</taxon>
    </lineage>
</organism>
<dbReference type="OrthoDB" id="443833at2759"/>
<protein>
    <submittedName>
        <fullName evidence="2">Uncharacterized protein</fullName>
    </submittedName>
</protein>
<reference evidence="2 3" key="1">
    <citation type="submission" date="2016-02" db="EMBL/GenBank/DDBJ databases">
        <title>Genome analysis of coral dinoflagellate symbionts highlights evolutionary adaptations to a symbiotic lifestyle.</title>
        <authorList>
            <person name="Aranda M."/>
            <person name="Li Y."/>
            <person name="Liew Y.J."/>
            <person name="Baumgarten S."/>
            <person name="Simakov O."/>
            <person name="Wilson M."/>
            <person name="Piel J."/>
            <person name="Ashoor H."/>
            <person name="Bougouffa S."/>
            <person name="Bajic V.B."/>
            <person name="Ryu T."/>
            <person name="Ravasi T."/>
            <person name="Bayer T."/>
            <person name="Micklem G."/>
            <person name="Kim H."/>
            <person name="Bhak J."/>
            <person name="Lajeunesse T.C."/>
            <person name="Voolstra C.R."/>
        </authorList>
    </citation>
    <scope>NUCLEOTIDE SEQUENCE [LARGE SCALE GENOMIC DNA]</scope>
    <source>
        <strain evidence="2 3">CCMP2467</strain>
    </source>
</reference>
<evidence type="ECO:0000313" key="2">
    <source>
        <dbReference type="EMBL" id="OLQ03196.1"/>
    </source>
</evidence>